<evidence type="ECO:0000256" key="2">
    <source>
        <dbReference type="ARBA" id="ARBA00022723"/>
    </source>
</evidence>
<organism evidence="8 11">
    <name type="scientific">Phytophthora kernoviae</name>
    <dbReference type="NCBI Taxonomy" id="325452"/>
    <lineage>
        <taxon>Eukaryota</taxon>
        <taxon>Sar</taxon>
        <taxon>Stramenopiles</taxon>
        <taxon>Oomycota</taxon>
        <taxon>Peronosporomycetes</taxon>
        <taxon>Peronosporales</taxon>
        <taxon>Peronosporaceae</taxon>
        <taxon>Phytophthora</taxon>
    </lineage>
</organism>
<dbReference type="GO" id="GO:0051536">
    <property type="term" value="F:iron-sulfur cluster binding"/>
    <property type="evidence" value="ECO:0007669"/>
    <property type="project" value="UniProtKB-KW"/>
</dbReference>
<comment type="caution">
    <text evidence="8">The sequence shown here is derived from an EMBL/GenBank/DDBJ whole genome shotgun (WGS) entry which is preliminary data.</text>
</comment>
<evidence type="ECO:0000256" key="4">
    <source>
        <dbReference type="ARBA" id="ARBA00023014"/>
    </source>
</evidence>
<sequence>MQMHRQPIFHLFANPIVSSGNTNGFTTFIDGDTQFTYMLVDVGDEIDYTEGSLFKMPPIDQDFAVCASGASGFIAYSSDMTVVAEYLDSPIKNISVSVGYHHWLAMHAFDHAHITLISFISCYDQPPAMLYFLTLTQRCNLACTYCGSSEDLDIEDLVDPLDCQYKVNVLDKLAKPLKREEEPFAICFYGGEPLLQIRAIKKVIAQHEGKPTRFVLQTNGTKLNRTPTPIVNKMDCILISVDGGEKVTDANRGAGTWRQAIENGYLIRKNGFTGDLIARMTVSHVSGDIYQDVKDLFDLGLFDHVHWQLDAQWSTPMYAGYEDRGGFLKWRDEVYNPSITKLATYFRDTLLNEEKLLGIAPFLPLLHSLITGEKVTLRCGSGRDAFNVRTGGGISACPVAPDSDRKYDLAHINDEDFHPENVRDSVKVGGPCLTCDVKDICGGRCLYANKTMWWGEEGFLAVCQTARHLIQCMCDIQPDVESAIDRGIIDLEDLNYPKYNNSVEVIP</sequence>
<dbReference type="AlphaFoldDB" id="A0A3R7G5F0"/>
<dbReference type="EMBL" id="JPWU03000508">
    <property type="protein sequence ID" value="KAG2512446.1"/>
    <property type="molecule type" value="Genomic_DNA"/>
</dbReference>
<evidence type="ECO:0000313" key="6">
    <source>
        <dbReference type="EMBL" id="KAG2510440.1"/>
    </source>
</evidence>
<dbReference type="SFLD" id="SFLDS00029">
    <property type="entry name" value="Radical_SAM"/>
    <property type="match status" value="2"/>
</dbReference>
<dbReference type="EMBL" id="JPWV03000490">
    <property type="protein sequence ID" value="KAG2510440.1"/>
    <property type="molecule type" value="Genomic_DNA"/>
</dbReference>
<dbReference type="Proteomes" id="UP000785171">
    <property type="component" value="Unassembled WGS sequence"/>
</dbReference>
<accession>A0A3R7G5F0</accession>
<feature type="domain" description="Radical SAM core" evidence="5">
    <location>
        <begin position="135"/>
        <end position="282"/>
    </location>
</feature>
<dbReference type="GO" id="GO:0046872">
    <property type="term" value="F:metal ion binding"/>
    <property type="evidence" value="ECO:0007669"/>
    <property type="project" value="UniProtKB-KW"/>
</dbReference>
<dbReference type="InterPro" id="IPR058240">
    <property type="entry name" value="rSAM_sf"/>
</dbReference>
<proteinExistence type="predicted"/>
<dbReference type="InterPro" id="IPR007197">
    <property type="entry name" value="rSAM"/>
</dbReference>
<dbReference type="InterPro" id="IPR023819">
    <property type="entry name" value="Pep-mod_rSAM_AF0577"/>
</dbReference>
<reference evidence="10 11" key="2">
    <citation type="submission" date="2018-07" db="EMBL/GenBank/DDBJ databases">
        <title>Genome sequencing of oomycete isolates from Chile give support for New Zealand origin for Phytophthora kernoviae and make available the first Nothophytophthora sp. genome.</title>
        <authorList>
            <person name="Studholme D.J."/>
            <person name="Sanfuentes E."/>
            <person name="Panda P."/>
            <person name="Hill R."/>
            <person name="Sambles C."/>
            <person name="Grant M."/>
            <person name="Williams N.M."/>
            <person name="Mcdougal R.L."/>
        </authorList>
    </citation>
    <scope>NUCLEOTIDE SEQUENCE [LARGE SCALE GENOMIC DNA]</scope>
    <source>
        <strain evidence="8">Chile2</strain>
        <strain evidence="9">Chile4</strain>
    </source>
</reference>
<dbReference type="InterPro" id="IPR023867">
    <property type="entry name" value="Sulphatase_maturase_rSAM"/>
</dbReference>
<dbReference type="PANTHER" id="PTHR43273:SF2">
    <property type="entry name" value="RADICAL SAM CORE DOMAIN-CONTAINING PROTEIN"/>
    <property type="match status" value="1"/>
</dbReference>
<evidence type="ECO:0000313" key="8">
    <source>
        <dbReference type="EMBL" id="RLN37101.1"/>
    </source>
</evidence>
<dbReference type="PANTHER" id="PTHR43273">
    <property type="entry name" value="ANAEROBIC SULFATASE-MATURATING ENZYME HOMOLOG ASLB-RELATED"/>
    <property type="match status" value="1"/>
</dbReference>
<dbReference type="Proteomes" id="UP000285883">
    <property type="component" value="Unassembled WGS sequence"/>
</dbReference>
<dbReference type="NCBIfam" id="TIGR04084">
    <property type="entry name" value="rSAM_AF0577"/>
    <property type="match status" value="1"/>
</dbReference>
<keyword evidence="4" id="KW-0411">Iron-sulfur</keyword>
<name>A0A3R7G5F0_9STRA</name>
<dbReference type="EMBL" id="MAYM02000653">
    <property type="protein sequence ID" value="RLN37101.1"/>
    <property type="molecule type" value="Genomic_DNA"/>
</dbReference>
<dbReference type="InterPro" id="IPR013785">
    <property type="entry name" value="Aldolase_TIM"/>
</dbReference>
<dbReference type="GO" id="GO:0016491">
    <property type="term" value="F:oxidoreductase activity"/>
    <property type="evidence" value="ECO:0007669"/>
    <property type="project" value="InterPro"/>
</dbReference>
<keyword evidence="3" id="KW-0408">Iron</keyword>
<dbReference type="SFLD" id="SFLDG01067">
    <property type="entry name" value="SPASM/twitch_domain_containing"/>
    <property type="match status" value="1"/>
</dbReference>
<dbReference type="Proteomes" id="UP000792063">
    <property type="component" value="Unassembled WGS sequence"/>
</dbReference>
<evidence type="ECO:0000313" key="9">
    <source>
        <dbReference type="EMBL" id="RLN75384.1"/>
    </source>
</evidence>
<dbReference type="SFLD" id="SFLDG01104">
    <property type="entry name" value="Uncharacterised_Radical_SAM_Su"/>
    <property type="match status" value="1"/>
</dbReference>
<evidence type="ECO:0000313" key="11">
    <source>
        <dbReference type="Proteomes" id="UP000285883"/>
    </source>
</evidence>
<reference evidence="6" key="3">
    <citation type="submission" date="2020-06" db="EMBL/GenBank/DDBJ databases">
        <authorList>
            <person name="Studholme D.J."/>
        </authorList>
    </citation>
    <scope>NUCLEOTIDE SEQUENCE</scope>
    <source>
        <strain evidence="6">NZFS 2646</strain>
        <strain evidence="7">NZFS 3630</strain>
    </source>
</reference>
<gene>
    <name evidence="8" type="ORF">BBI17_008310</name>
    <name evidence="9" type="ORF">BBO99_00008380</name>
    <name evidence="6" type="ORF">JM16_008538</name>
    <name evidence="7" type="ORF">JM18_008557</name>
</gene>
<keyword evidence="2" id="KW-0479">Metal-binding</keyword>
<keyword evidence="10" id="KW-1185">Reference proteome</keyword>
<evidence type="ECO:0000259" key="5">
    <source>
        <dbReference type="Pfam" id="PF04055"/>
    </source>
</evidence>
<evidence type="ECO:0000313" key="10">
    <source>
        <dbReference type="Proteomes" id="UP000285624"/>
    </source>
</evidence>
<protein>
    <recommendedName>
        <fullName evidence="5">Radical SAM core domain-containing protein</fullName>
    </recommendedName>
</protein>
<dbReference type="EMBL" id="MBDN02000430">
    <property type="protein sequence ID" value="RLN75384.1"/>
    <property type="molecule type" value="Genomic_DNA"/>
</dbReference>
<dbReference type="SUPFAM" id="SSF102114">
    <property type="entry name" value="Radical SAM enzymes"/>
    <property type="match status" value="1"/>
</dbReference>
<dbReference type="CDD" id="cd01335">
    <property type="entry name" value="Radical_SAM"/>
    <property type="match status" value="1"/>
</dbReference>
<evidence type="ECO:0000313" key="7">
    <source>
        <dbReference type="EMBL" id="KAG2512446.1"/>
    </source>
</evidence>
<evidence type="ECO:0000256" key="3">
    <source>
        <dbReference type="ARBA" id="ARBA00023004"/>
    </source>
</evidence>
<dbReference type="Pfam" id="PF04055">
    <property type="entry name" value="Radical_SAM"/>
    <property type="match status" value="1"/>
</dbReference>
<dbReference type="Gene3D" id="3.20.20.70">
    <property type="entry name" value="Aldolase class I"/>
    <property type="match status" value="1"/>
</dbReference>
<dbReference type="STRING" id="325452.A0A3R7G5F0"/>
<dbReference type="Proteomes" id="UP000285624">
    <property type="component" value="Unassembled WGS sequence"/>
</dbReference>
<evidence type="ECO:0000256" key="1">
    <source>
        <dbReference type="ARBA" id="ARBA00022691"/>
    </source>
</evidence>
<reference evidence="6" key="1">
    <citation type="journal article" date="2015" name="Genom Data">
        <title>Genome sequences of six Phytophthora species associated with forests in New Zealand.</title>
        <authorList>
            <person name="Studholme D.J."/>
            <person name="McDougal R.L."/>
            <person name="Sambles C."/>
            <person name="Hansen E."/>
            <person name="Hardy G."/>
            <person name="Grant M."/>
            <person name="Ganley R.J."/>
            <person name="Williams N.M."/>
        </authorList>
    </citation>
    <scope>NUCLEOTIDE SEQUENCE</scope>
    <source>
        <strain evidence="6">NZFS 2646</strain>
        <strain evidence="7">NZFS 3630</strain>
    </source>
</reference>
<keyword evidence="1" id="KW-0949">S-adenosyl-L-methionine</keyword>